<keyword evidence="3" id="KW-1185">Reference proteome</keyword>
<keyword evidence="1" id="KW-0812">Transmembrane</keyword>
<protein>
    <submittedName>
        <fullName evidence="2">Uncharacterized protein</fullName>
    </submittedName>
</protein>
<dbReference type="RefSeq" id="WP_033163698.1">
    <property type="nucleotide sequence ID" value="NZ_FNYK01000043.1"/>
</dbReference>
<name>A0A1H6VDJ9_9FIRM</name>
<reference evidence="3" key="1">
    <citation type="submission" date="2016-10" db="EMBL/GenBank/DDBJ databases">
        <authorList>
            <person name="Varghese N."/>
        </authorList>
    </citation>
    <scope>NUCLEOTIDE SEQUENCE [LARGE SCALE GENOMIC DNA]</scope>
    <source>
        <strain evidence="3">DSM 20406</strain>
    </source>
</reference>
<proteinExistence type="predicted"/>
<gene>
    <name evidence="2" type="ORF">SAMN04487834_10432</name>
</gene>
<dbReference type="Proteomes" id="UP000183028">
    <property type="component" value="Unassembled WGS sequence"/>
</dbReference>
<dbReference type="AlphaFoldDB" id="A0A1H6VDJ9"/>
<evidence type="ECO:0000256" key="1">
    <source>
        <dbReference type="SAM" id="Phobius"/>
    </source>
</evidence>
<evidence type="ECO:0000313" key="2">
    <source>
        <dbReference type="EMBL" id="SEI99917.1"/>
    </source>
</evidence>
<keyword evidence="1" id="KW-1133">Transmembrane helix</keyword>
<sequence length="78" mass="8885">MNNKGILVHLASTSFLIATMVFLTKYITIAIYAYNSHETNFSNFYDYMSFQLDELTIISGVFFICGVLLAFLALKKKD</sequence>
<accession>A0A1H6VDJ9</accession>
<evidence type="ECO:0000313" key="3">
    <source>
        <dbReference type="Proteomes" id="UP000183028"/>
    </source>
</evidence>
<dbReference type="EMBL" id="FNYK01000043">
    <property type="protein sequence ID" value="SEI99917.1"/>
    <property type="molecule type" value="Genomic_DNA"/>
</dbReference>
<organism evidence="2 3">
    <name type="scientific">Sharpea azabuensis</name>
    <dbReference type="NCBI Taxonomy" id="322505"/>
    <lineage>
        <taxon>Bacteria</taxon>
        <taxon>Bacillati</taxon>
        <taxon>Bacillota</taxon>
        <taxon>Erysipelotrichia</taxon>
        <taxon>Erysipelotrichales</taxon>
        <taxon>Coprobacillaceae</taxon>
        <taxon>Sharpea</taxon>
    </lineage>
</organism>
<keyword evidence="1" id="KW-0472">Membrane</keyword>
<feature type="transmembrane region" description="Helical" evidence="1">
    <location>
        <begin position="7"/>
        <end position="35"/>
    </location>
</feature>
<dbReference type="GeneID" id="54121087"/>
<feature type="transmembrane region" description="Helical" evidence="1">
    <location>
        <begin position="55"/>
        <end position="74"/>
    </location>
</feature>